<dbReference type="STRING" id="667015.Bacsa_0059"/>
<keyword evidence="2" id="KW-1185">Reference proteome</keyword>
<accession>F0R4I4</accession>
<gene>
    <name evidence="1" type="ordered locus">Bacsa_0059</name>
</gene>
<dbReference type="EMBL" id="CP002530">
    <property type="protein sequence ID" value="ADY34674.1"/>
    <property type="molecule type" value="Genomic_DNA"/>
</dbReference>
<proteinExistence type="predicted"/>
<dbReference type="Proteomes" id="UP000007486">
    <property type="component" value="Chromosome"/>
</dbReference>
<sequence length="41" mass="4844">MYSSVDFKRLFIRYKSEKWNKSISHCAVKVKTLETSPHANL</sequence>
<name>F0R4I4_PHOSB</name>
<dbReference type="HOGENOM" id="CLU_3265987_0_0_10"/>
<dbReference type="KEGG" id="bsa:Bacsa_0059"/>
<reference evidence="1 2" key="1">
    <citation type="journal article" date="2011" name="Stand. Genomic Sci.">
        <title>Complete genome sequence of Bacteroides salanitronis type strain (BL78).</title>
        <authorList>
            <person name="Gronow S."/>
            <person name="Held B."/>
            <person name="Lucas S."/>
            <person name="Lapidus A."/>
            <person name="Del Rio T.G."/>
            <person name="Nolan M."/>
            <person name="Tice H."/>
            <person name="Deshpande S."/>
            <person name="Cheng J.F."/>
            <person name="Pitluck S."/>
            <person name="Liolios K."/>
            <person name="Pagani I."/>
            <person name="Ivanova N."/>
            <person name="Mavromatis K."/>
            <person name="Pati A."/>
            <person name="Tapia R."/>
            <person name="Han C."/>
            <person name="Goodwin L."/>
            <person name="Chen A."/>
            <person name="Palaniappan K."/>
            <person name="Land M."/>
            <person name="Hauser L."/>
            <person name="Chang Y.J."/>
            <person name="Jeffries C.D."/>
            <person name="Brambilla E.M."/>
            <person name="Rohde M."/>
            <person name="Goker M."/>
            <person name="Detter J.C."/>
            <person name="Woyke T."/>
            <person name="Bristow J."/>
            <person name="Markowitz V."/>
            <person name="Hugenholtz P."/>
            <person name="Kyrpides N.C."/>
            <person name="Klenk H.P."/>
            <person name="Eisen J.A."/>
        </authorList>
    </citation>
    <scope>NUCLEOTIDE SEQUENCE [LARGE SCALE GENOMIC DNA]</scope>
    <source>
        <strain evidence="1 2">DSM 18170</strain>
    </source>
</reference>
<dbReference type="AlphaFoldDB" id="F0R4I4"/>
<evidence type="ECO:0000313" key="2">
    <source>
        <dbReference type="Proteomes" id="UP000007486"/>
    </source>
</evidence>
<organism evidence="1 2">
    <name type="scientific">Phocaeicola salanitronis (strain DSM 18170 / JCM 13657 / CCUG 60908 / BL78)</name>
    <name type="common">Bacteroides salanitronis</name>
    <dbReference type="NCBI Taxonomy" id="667015"/>
    <lineage>
        <taxon>Bacteria</taxon>
        <taxon>Pseudomonadati</taxon>
        <taxon>Bacteroidota</taxon>
        <taxon>Bacteroidia</taxon>
        <taxon>Bacteroidales</taxon>
        <taxon>Bacteroidaceae</taxon>
        <taxon>Phocaeicola</taxon>
    </lineage>
</organism>
<evidence type="ECO:0000313" key="1">
    <source>
        <dbReference type="EMBL" id="ADY34674.1"/>
    </source>
</evidence>
<protein>
    <submittedName>
        <fullName evidence="1">Uncharacterized protein</fullName>
    </submittedName>
</protein>